<keyword evidence="1" id="KW-1015">Disulfide bond</keyword>
<feature type="domain" description="Saposin B-type" evidence="3">
    <location>
        <begin position="24"/>
        <end position="100"/>
    </location>
</feature>
<comment type="caution">
    <text evidence="4">The sequence shown here is derived from an EMBL/GenBank/DDBJ whole genome shotgun (WGS) entry which is preliminary data.</text>
</comment>
<name>A0AAV2T6Q5_CALDB</name>
<evidence type="ECO:0000313" key="4">
    <source>
        <dbReference type="EMBL" id="CAL5131861.1"/>
    </source>
</evidence>
<accession>A0AAV2T6Q5</accession>
<proteinExistence type="predicted"/>
<evidence type="ECO:0000256" key="2">
    <source>
        <dbReference type="SAM" id="SignalP"/>
    </source>
</evidence>
<feature type="chain" id="PRO_5043584663" description="Saposin B-type domain-containing protein" evidence="2">
    <location>
        <begin position="16"/>
        <end position="100"/>
    </location>
</feature>
<gene>
    <name evidence="4" type="ORF">CDAUBV1_LOCUS4400</name>
</gene>
<feature type="signal peptide" evidence="2">
    <location>
        <begin position="1"/>
        <end position="15"/>
    </location>
</feature>
<evidence type="ECO:0000259" key="3">
    <source>
        <dbReference type="PROSITE" id="PS50015"/>
    </source>
</evidence>
<dbReference type="AlphaFoldDB" id="A0AAV2T6Q5"/>
<evidence type="ECO:0000313" key="5">
    <source>
        <dbReference type="Proteomes" id="UP001497525"/>
    </source>
</evidence>
<protein>
    <recommendedName>
        <fullName evidence="3">Saposin B-type domain-containing protein</fullName>
    </recommendedName>
</protein>
<dbReference type="InterPro" id="IPR011001">
    <property type="entry name" value="Saposin-like"/>
</dbReference>
<dbReference type="Gene3D" id="1.10.225.10">
    <property type="entry name" value="Saposin-like"/>
    <property type="match status" value="1"/>
</dbReference>
<evidence type="ECO:0000256" key="1">
    <source>
        <dbReference type="ARBA" id="ARBA00023157"/>
    </source>
</evidence>
<dbReference type="Proteomes" id="UP001497525">
    <property type="component" value="Unassembled WGS sequence"/>
</dbReference>
<dbReference type="InterPro" id="IPR008139">
    <property type="entry name" value="SaposinB_dom"/>
</dbReference>
<dbReference type="SUPFAM" id="SSF47862">
    <property type="entry name" value="Saposin"/>
    <property type="match status" value="1"/>
</dbReference>
<reference evidence="4" key="1">
    <citation type="submission" date="2024-06" db="EMBL/GenBank/DDBJ databases">
        <authorList>
            <person name="Liu X."/>
            <person name="Lenzi L."/>
            <person name="Haldenby T S."/>
            <person name="Uol C."/>
        </authorList>
    </citation>
    <scope>NUCLEOTIDE SEQUENCE</scope>
</reference>
<dbReference type="PROSITE" id="PS50015">
    <property type="entry name" value="SAP_B"/>
    <property type="match status" value="1"/>
</dbReference>
<dbReference type="EMBL" id="CAXLJL010000112">
    <property type="protein sequence ID" value="CAL5131861.1"/>
    <property type="molecule type" value="Genomic_DNA"/>
</dbReference>
<sequence length="100" mass="11041">MRLLVLFALIGLSVAVPDHQDPANSRLCDICVAGLGELIKLFKRGAAEHMIFIYIKKTCDIPTVVGDACKLLLTRAYKYLKQHPDESDATKVCTAIHACR</sequence>
<organism evidence="4 5">
    <name type="scientific">Calicophoron daubneyi</name>
    <name type="common">Rumen fluke</name>
    <name type="synonym">Paramphistomum daubneyi</name>
    <dbReference type="NCBI Taxonomy" id="300641"/>
    <lineage>
        <taxon>Eukaryota</taxon>
        <taxon>Metazoa</taxon>
        <taxon>Spiralia</taxon>
        <taxon>Lophotrochozoa</taxon>
        <taxon>Platyhelminthes</taxon>
        <taxon>Trematoda</taxon>
        <taxon>Digenea</taxon>
        <taxon>Plagiorchiida</taxon>
        <taxon>Pronocephalata</taxon>
        <taxon>Paramphistomoidea</taxon>
        <taxon>Paramphistomidae</taxon>
        <taxon>Calicophoron</taxon>
    </lineage>
</organism>
<keyword evidence="2" id="KW-0732">Signal</keyword>